<proteinExistence type="predicted"/>
<sequence length="132" mass="13558">MAIGQAPSGGGASGLSVANANSRNGYITVCWPSSAPPNRYQLVANVGGIKKIIGEFNIPKSPFAGRIPVTVSEPGPFIVVGDADMLDVAGTIALFSKNASAQDFQFDPATSIILGTPGTLVMAEHMKLKRGA</sequence>
<gene>
    <name evidence="1" type="ORF">DY251_08525</name>
</gene>
<dbReference type="Proteomes" id="UP000262379">
    <property type="component" value="Unassembled WGS sequence"/>
</dbReference>
<dbReference type="EMBL" id="QURN01000005">
    <property type="protein sequence ID" value="RFC68294.1"/>
    <property type="molecule type" value="Genomic_DNA"/>
</dbReference>
<evidence type="ECO:0000313" key="2">
    <source>
        <dbReference type="Proteomes" id="UP000262379"/>
    </source>
</evidence>
<protein>
    <submittedName>
        <fullName evidence="1">Uncharacterized protein</fullName>
    </submittedName>
</protein>
<comment type="caution">
    <text evidence="1">The sequence shown here is derived from an EMBL/GenBank/DDBJ whole genome shotgun (WGS) entry which is preliminary data.</text>
</comment>
<name>A0A371XGW7_9HYPH</name>
<keyword evidence="2" id="KW-1185">Reference proteome</keyword>
<dbReference type="RefSeq" id="WP_116623437.1">
    <property type="nucleotide sequence ID" value="NZ_QURN01000005.1"/>
</dbReference>
<organism evidence="1 2">
    <name type="scientific">Mesorhizobium denitrificans</name>
    <dbReference type="NCBI Taxonomy" id="2294114"/>
    <lineage>
        <taxon>Bacteria</taxon>
        <taxon>Pseudomonadati</taxon>
        <taxon>Pseudomonadota</taxon>
        <taxon>Alphaproteobacteria</taxon>
        <taxon>Hyphomicrobiales</taxon>
        <taxon>Phyllobacteriaceae</taxon>
        <taxon>Mesorhizobium</taxon>
    </lineage>
</organism>
<reference evidence="2" key="1">
    <citation type="submission" date="2018-08" db="EMBL/GenBank/DDBJ databases">
        <authorList>
            <person name="Im W.T."/>
        </authorList>
    </citation>
    <scope>NUCLEOTIDE SEQUENCE [LARGE SCALE GENOMIC DNA]</scope>
    <source>
        <strain evidence="2">LA-28</strain>
    </source>
</reference>
<dbReference type="AlphaFoldDB" id="A0A371XGW7"/>
<accession>A0A371XGW7</accession>
<evidence type="ECO:0000313" key="1">
    <source>
        <dbReference type="EMBL" id="RFC68294.1"/>
    </source>
</evidence>